<comment type="caution">
    <text evidence="1">The sequence shown here is derived from an EMBL/GenBank/DDBJ whole genome shotgun (WGS) entry which is preliminary data.</text>
</comment>
<evidence type="ECO:0000313" key="2">
    <source>
        <dbReference type="Proteomes" id="UP001501867"/>
    </source>
</evidence>
<gene>
    <name evidence="1" type="ORF">GCM10010302_26350</name>
</gene>
<evidence type="ECO:0000313" key="1">
    <source>
        <dbReference type="EMBL" id="GAA0286765.1"/>
    </source>
</evidence>
<name>A0ABN0VC87_9ACTN</name>
<sequence>MVRTQTGRCGQGGVVCGEEVESEALETACGLAQAIGFPAKRLLRNFGHE</sequence>
<reference evidence="1 2" key="1">
    <citation type="journal article" date="2019" name="Int. J. Syst. Evol. Microbiol.">
        <title>The Global Catalogue of Microorganisms (GCM) 10K type strain sequencing project: providing services to taxonomists for standard genome sequencing and annotation.</title>
        <authorList>
            <consortium name="The Broad Institute Genomics Platform"/>
            <consortium name="The Broad Institute Genome Sequencing Center for Infectious Disease"/>
            <person name="Wu L."/>
            <person name="Ma J."/>
        </authorList>
    </citation>
    <scope>NUCLEOTIDE SEQUENCE [LARGE SCALE GENOMIC DNA]</scope>
    <source>
        <strain evidence="1 2">JCM 4505</strain>
    </source>
</reference>
<dbReference type="EMBL" id="BAAABV010000015">
    <property type="protein sequence ID" value="GAA0286765.1"/>
    <property type="molecule type" value="Genomic_DNA"/>
</dbReference>
<proteinExistence type="predicted"/>
<organism evidence="1 2">
    <name type="scientific">Streptomyces polychromogenes</name>
    <dbReference type="NCBI Taxonomy" id="67342"/>
    <lineage>
        <taxon>Bacteria</taxon>
        <taxon>Bacillati</taxon>
        <taxon>Actinomycetota</taxon>
        <taxon>Actinomycetes</taxon>
        <taxon>Kitasatosporales</taxon>
        <taxon>Streptomycetaceae</taxon>
        <taxon>Streptomyces</taxon>
    </lineage>
</organism>
<accession>A0ABN0VC87</accession>
<dbReference type="Proteomes" id="UP001501867">
    <property type="component" value="Unassembled WGS sequence"/>
</dbReference>
<keyword evidence="2" id="KW-1185">Reference proteome</keyword>
<protein>
    <submittedName>
        <fullName evidence="1">Uncharacterized protein</fullName>
    </submittedName>
</protein>